<keyword evidence="3" id="KW-1185">Reference proteome</keyword>
<accession>A0AAV0H7B2</accession>
<evidence type="ECO:0000256" key="1">
    <source>
        <dbReference type="SAM" id="MobiDB-lite"/>
    </source>
</evidence>
<sequence length="141" mass="15683">MPPTGRLPMSPPSQFPPPAPSPSDCPLLSPCLVSVTNGRPQLSLPFRFPPSFSNSLPSPCPVLSLSPQHPNLRRYHRSISNNSVALLHGADDGRSRNEILRILEANNFRVGYYEIITALLQFFPSCSRLPVYVEIYMPKLE</sequence>
<name>A0AAV0H7B2_9ROSI</name>
<reference evidence="2" key="1">
    <citation type="submission" date="2022-08" db="EMBL/GenBank/DDBJ databases">
        <authorList>
            <person name="Gutierrez-Valencia J."/>
        </authorList>
    </citation>
    <scope>NUCLEOTIDE SEQUENCE</scope>
</reference>
<protein>
    <submittedName>
        <fullName evidence="2">Uncharacterized protein</fullName>
    </submittedName>
</protein>
<feature type="region of interest" description="Disordered" evidence="1">
    <location>
        <begin position="1"/>
        <end position="22"/>
    </location>
</feature>
<organism evidence="2 3">
    <name type="scientific">Linum tenue</name>
    <dbReference type="NCBI Taxonomy" id="586396"/>
    <lineage>
        <taxon>Eukaryota</taxon>
        <taxon>Viridiplantae</taxon>
        <taxon>Streptophyta</taxon>
        <taxon>Embryophyta</taxon>
        <taxon>Tracheophyta</taxon>
        <taxon>Spermatophyta</taxon>
        <taxon>Magnoliopsida</taxon>
        <taxon>eudicotyledons</taxon>
        <taxon>Gunneridae</taxon>
        <taxon>Pentapetalae</taxon>
        <taxon>rosids</taxon>
        <taxon>fabids</taxon>
        <taxon>Malpighiales</taxon>
        <taxon>Linaceae</taxon>
        <taxon>Linum</taxon>
    </lineage>
</organism>
<comment type="caution">
    <text evidence="2">The sequence shown here is derived from an EMBL/GenBank/DDBJ whole genome shotgun (WGS) entry which is preliminary data.</text>
</comment>
<gene>
    <name evidence="2" type="ORF">LITE_LOCUS2644</name>
</gene>
<evidence type="ECO:0000313" key="3">
    <source>
        <dbReference type="Proteomes" id="UP001154282"/>
    </source>
</evidence>
<dbReference type="Proteomes" id="UP001154282">
    <property type="component" value="Unassembled WGS sequence"/>
</dbReference>
<evidence type="ECO:0000313" key="2">
    <source>
        <dbReference type="EMBL" id="CAI0380379.1"/>
    </source>
</evidence>
<dbReference type="EMBL" id="CAMGYJ010000002">
    <property type="protein sequence ID" value="CAI0380379.1"/>
    <property type="molecule type" value="Genomic_DNA"/>
</dbReference>
<proteinExistence type="predicted"/>
<dbReference type="AlphaFoldDB" id="A0AAV0H7B2"/>